<feature type="region of interest" description="Disordered" evidence="1">
    <location>
        <begin position="773"/>
        <end position="809"/>
    </location>
</feature>
<feature type="region of interest" description="Disordered" evidence="1">
    <location>
        <begin position="525"/>
        <end position="545"/>
    </location>
</feature>
<name>A0A9P7YXH1_9HELO</name>
<gene>
    <name evidence="2" type="ORF">BJ878DRAFT_466366</name>
</gene>
<evidence type="ECO:0008006" key="4">
    <source>
        <dbReference type="Google" id="ProtNLM"/>
    </source>
</evidence>
<reference evidence="2" key="1">
    <citation type="journal article" date="2021" name="IMA Fungus">
        <title>Genomic characterization of three marine fungi, including Emericellopsis atlantica sp. nov. with signatures of a generalist lifestyle and marine biomass degradation.</title>
        <authorList>
            <person name="Hagestad O.C."/>
            <person name="Hou L."/>
            <person name="Andersen J.H."/>
            <person name="Hansen E.H."/>
            <person name="Altermark B."/>
            <person name="Li C."/>
            <person name="Kuhnert E."/>
            <person name="Cox R.J."/>
            <person name="Crous P.W."/>
            <person name="Spatafora J.W."/>
            <person name="Lail K."/>
            <person name="Amirebrahimi M."/>
            <person name="Lipzen A."/>
            <person name="Pangilinan J."/>
            <person name="Andreopoulos W."/>
            <person name="Hayes R.D."/>
            <person name="Ng V."/>
            <person name="Grigoriev I.V."/>
            <person name="Jackson S.A."/>
            <person name="Sutton T.D.S."/>
            <person name="Dobson A.D.W."/>
            <person name="Rama T."/>
        </authorList>
    </citation>
    <scope>NUCLEOTIDE SEQUENCE</scope>
    <source>
        <strain evidence="2">TRa3180A</strain>
    </source>
</reference>
<comment type="caution">
    <text evidence="2">The sequence shown here is derived from an EMBL/GenBank/DDBJ whole genome shotgun (WGS) entry which is preliminary data.</text>
</comment>
<feature type="compositionally biased region" description="Low complexity" evidence="1">
    <location>
        <begin position="901"/>
        <end position="912"/>
    </location>
</feature>
<protein>
    <recommendedName>
        <fullName evidence="4">Gastric mucin-like protein</fullName>
    </recommendedName>
</protein>
<accession>A0A9P7YXH1</accession>
<feature type="region of interest" description="Disordered" evidence="1">
    <location>
        <begin position="946"/>
        <end position="980"/>
    </location>
</feature>
<dbReference type="AlphaFoldDB" id="A0A9P7YXH1"/>
<sequence length="1020" mass="112550">MSSFSETRDESDHGVESGSIQCARDLDKTGTLISLEGDAQLISTQLRLLPPCQNILILPSFLEDLRMPDDVDARSYVRNVHAASVERLNIAKLFLKSSTASRPRLAFMNGGCATAQLICISHICDNYTNGNLEEAQLVFADIVKDGVLGLKDKEDEHVLENDNASVRTIRGDCIDEVHQEDHTSKAMRAAELLDRRTAELQDTPRVFTPINGRDSIIEYPVCKFNLDLNGGNSRKYLSQPNNLKLEEATFNDQASINIVNSVAAVPSSGAIGKLDCLDVRYTLDDKAMTPNFGRCSELPRAEDNVEYREQQNSSMSVSSTPRTAVFGEARIVDIQSTSPHASPALRKVVSVDRFAAIDSGQRKPAGMEVLRHSRSELPLRYKPTPLQNIPTYSDVPRFSKTTGLKPSEVFIYRRNHTICSSLPPTPNTATSYVDKGTDAGTDSMPTEYSEALEEDSLFVEPVFPLVEDFNIHFTEEHANDLLTTIISAYKRDIRLESVEKSARTAPLSTPTSEISTKIEVSMDTHNSSAFSPGCESSEDDEFDPYSSRNSGNWPIVYRPEVMKSSVSSEQTATNLPIDEDSHIFHRIFLPKTGNVIEIQDGFRALLNSKFAIGKDEDYGSSLRLVLPITSRVWKPLFCEPKTPETKTVDRIIAIGSEAGVKQDFSFLISGQVERLGMKRDGSNRSGRLDLRYLIGNVMQVLSNLPLQPAPYDLFENPTLLAAYLVPHLEAYLATNNSVRLLVLLYPADHLATVTALRALLGSKLFKIAGIVDSSSCDPSSPRNSSRPQQLTNNIPIFPEPPSPRRLRSRTNSSFAINQISPSFPKTPQPPSRAIAFSKADYLLPSCATDSEIVAFLSAIWTSLMKQSTYYTPEPEPPSIIIENIIERYIDRPTLPPSFSNPSRPTTTARSSSAKLVRLTGSHDSLTNASRPEKKIYPASVASTTMTMRTVTSRKRREREDGGDGGENFYVGEEDSEEDDYDRMVLGRAGARPVGRARVGGKGTGTGTASKKKALRWLGLA</sequence>
<dbReference type="EMBL" id="MU254211">
    <property type="protein sequence ID" value="KAG9241451.1"/>
    <property type="molecule type" value="Genomic_DNA"/>
</dbReference>
<keyword evidence="3" id="KW-1185">Reference proteome</keyword>
<feature type="region of interest" description="Disordered" evidence="1">
    <location>
        <begin position="893"/>
        <end position="912"/>
    </location>
</feature>
<evidence type="ECO:0000313" key="3">
    <source>
        <dbReference type="Proteomes" id="UP000887226"/>
    </source>
</evidence>
<organism evidence="2 3">
    <name type="scientific">Calycina marina</name>
    <dbReference type="NCBI Taxonomy" id="1763456"/>
    <lineage>
        <taxon>Eukaryota</taxon>
        <taxon>Fungi</taxon>
        <taxon>Dikarya</taxon>
        <taxon>Ascomycota</taxon>
        <taxon>Pezizomycotina</taxon>
        <taxon>Leotiomycetes</taxon>
        <taxon>Helotiales</taxon>
        <taxon>Pezizellaceae</taxon>
        <taxon>Calycina</taxon>
    </lineage>
</organism>
<feature type="region of interest" description="Disordered" evidence="1">
    <location>
        <begin position="993"/>
        <end position="1012"/>
    </location>
</feature>
<dbReference type="OrthoDB" id="5401106at2759"/>
<feature type="compositionally biased region" description="Acidic residues" evidence="1">
    <location>
        <begin position="971"/>
        <end position="980"/>
    </location>
</feature>
<feature type="compositionally biased region" description="Low complexity" evidence="1">
    <location>
        <begin position="773"/>
        <end position="787"/>
    </location>
</feature>
<evidence type="ECO:0000256" key="1">
    <source>
        <dbReference type="SAM" id="MobiDB-lite"/>
    </source>
</evidence>
<evidence type="ECO:0000313" key="2">
    <source>
        <dbReference type="EMBL" id="KAG9241451.1"/>
    </source>
</evidence>
<dbReference type="Proteomes" id="UP000887226">
    <property type="component" value="Unassembled WGS sequence"/>
</dbReference>
<proteinExistence type="predicted"/>